<dbReference type="PANTHER" id="PTHR11785">
    <property type="entry name" value="AMINO ACID TRANSPORTER"/>
    <property type="match status" value="1"/>
</dbReference>
<evidence type="ECO:0000256" key="2">
    <source>
        <dbReference type="ARBA" id="ARBA00022692"/>
    </source>
</evidence>
<dbReference type="GO" id="GO:0016020">
    <property type="term" value="C:membrane"/>
    <property type="evidence" value="ECO:0007669"/>
    <property type="project" value="UniProtKB-SubCell"/>
</dbReference>
<feature type="transmembrane region" description="Helical" evidence="5">
    <location>
        <begin position="470"/>
        <end position="489"/>
    </location>
</feature>
<evidence type="ECO:0000256" key="3">
    <source>
        <dbReference type="ARBA" id="ARBA00022989"/>
    </source>
</evidence>
<accession>A0A1B6KW42</accession>
<feature type="transmembrane region" description="Helical" evidence="5">
    <location>
        <begin position="214"/>
        <end position="233"/>
    </location>
</feature>
<feature type="transmembrane region" description="Helical" evidence="5">
    <location>
        <begin position="86"/>
        <end position="110"/>
    </location>
</feature>
<dbReference type="GO" id="GO:0015179">
    <property type="term" value="F:L-amino acid transmembrane transporter activity"/>
    <property type="evidence" value="ECO:0007669"/>
    <property type="project" value="TreeGrafter"/>
</dbReference>
<dbReference type="Pfam" id="PF13520">
    <property type="entry name" value="AA_permease_2"/>
    <property type="match status" value="1"/>
</dbReference>
<feature type="transmembrane region" description="Helical" evidence="5">
    <location>
        <begin position="442"/>
        <end position="464"/>
    </location>
</feature>
<dbReference type="Gene3D" id="1.20.1740.10">
    <property type="entry name" value="Amino acid/polyamine transporter I"/>
    <property type="match status" value="1"/>
</dbReference>
<evidence type="ECO:0008006" key="7">
    <source>
        <dbReference type="Google" id="ProtNLM"/>
    </source>
</evidence>
<gene>
    <name evidence="6" type="ORF">g.3945</name>
</gene>
<dbReference type="EMBL" id="GEBQ01024329">
    <property type="protein sequence ID" value="JAT15648.1"/>
    <property type="molecule type" value="Transcribed_RNA"/>
</dbReference>
<evidence type="ECO:0000256" key="4">
    <source>
        <dbReference type="ARBA" id="ARBA00023136"/>
    </source>
</evidence>
<dbReference type="InterPro" id="IPR050598">
    <property type="entry name" value="AminoAcid_Transporter"/>
</dbReference>
<feature type="transmembrane region" description="Helical" evidence="5">
    <location>
        <begin position="50"/>
        <end position="74"/>
    </location>
</feature>
<feature type="transmembrane region" description="Helical" evidence="5">
    <location>
        <begin position="185"/>
        <end position="207"/>
    </location>
</feature>
<keyword evidence="3 5" id="KW-1133">Transmembrane helix</keyword>
<dbReference type="AlphaFoldDB" id="A0A1B6KW42"/>
<dbReference type="PIRSF" id="PIRSF006060">
    <property type="entry name" value="AA_transporter"/>
    <property type="match status" value="1"/>
</dbReference>
<feature type="transmembrane region" description="Helical" evidence="5">
    <location>
        <begin position="130"/>
        <end position="160"/>
    </location>
</feature>
<evidence type="ECO:0000256" key="5">
    <source>
        <dbReference type="SAM" id="Phobius"/>
    </source>
</evidence>
<feature type="transmembrane region" description="Helical" evidence="5">
    <location>
        <begin position="381"/>
        <end position="401"/>
    </location>
</feature>
<reference evidence="6" key="1">
    <citation type="submission" date="2015-11" db="EMBL/GenBank/DDBJ databases">
        <title>De novo transcriptome assembly of four potential Pierce s Disease insect vectors from Arizona vineyards.</title>
        <authorList>
            <person name="Tassone E.E."/>
        </authorList>
    </citation>
    <scope>NUCLEOTIDE SEQUENCE</scope>
</reference>
<dbReference type="InterPro" id="IPR002293">
    <property type="entry name" value="AA/rel_permease1"/>
</dbReference>
<evidence type="ECO:0000313" key="6">
    <source>
        <dbReference type="EMBL" id="JAT15648.1"/>
    </source>
</evidence>
<keyword evidence="2 5" id="KW-0812">Transmembrane</keyword>
<evidence type="ECO:0000256" key="1">
    <source>
        <dbReference type="ARBA" id="ARBA00004141"/>
    </source>
</evidence>
<keyword evidence="4 5" id="KW-0472">Membrane</keyword>
<comment type="subcellular location">
    <subcellularLocation>
        <location evidence="1">Membrane</location>
        <topology evidence="1">Multi-pass membrane protein</topology>
    </subcellularLocation>
</comment>
<feature type="transmembrane region" description="Helical" evidence="5">
    <location>
        <begin position="286"/>
        <end position="308"/>
    </location>
</feature>
<dbReference type="PANTHER" id="PTHR11785:SF514">
    <property type="entry name" value="B(0,+)-TYPE AMINO ACID TRANSPORTER 1-LIKE PROTEIN"/>
    <property type="match status" value="1"/>
</dbReference>
<sequence length="519" mass="56642">MSRLSVPNIAHSLSSITSHLSVPGIEFARRSFERLSGIFKSKKPQLKRELSLVSSVNLIVNGTIGSGIFITPGIVLLHSGSVGMSLVIWAVCGGISMLGALAFAELGIVVPKSGAQYAFFQAAFKDLHPFYGPVTGFIFVWMNVLIVYPATLAIFCLTFTEYTHKSLGALCGTQLDPEMENRLKILISFLALGIMGYINLVSVKLYVHVQNMFSYLKLSICAMVILGAVYVQATGQAHSLYLGFQGTNYSTKGLIMAFYSGLYTFDGWCIVTGVTEEIKNPNKNILFSILIAVPLVTGLYLSVNLAYLTMLTIPQMVSESAVAVVFGDLVFGKWKLVISLGVAFSAFGSGLCNVFAASRLSYVAARDGHLVESLSYIHMDNLTPVPAILLQIALTGVFLLAGDMVSLINFSNFLLWIFYGLTMVTVFVLRRTRPDANRSYKVPLVIPALVMVIALMLAVIPLVTQPPLQYIVALALIVLGVVVYYPFVYRKLSLPYMDKFTYVVQVLLQVVPAAEPDPL</sequence>
<name>A0A1B6KW42_9HEMI</name>
<feature type="transmembrane region" description="Helical" evidence="5">
    <location>
        <begin position="413"/>
        <end position="430"/>
    </location>
</feature>
<feature type="transmembrane region" description="Helical" evidence="5">
    <location>
        <begin position="336"/>
        <end position="360"/>
    </location>
</feature>
<organism evidence="6">
    <name type="scientific">Graphocephala atropunctata</name>
    <dbReference type="NCBI Taxonomy" id="36148"/>
    <lineage>
        <taxon>Eukaryota</taxon>
        <taxon>Metazoa</taxon>
        <taxon>Ecdysozoa</taxon>
        <taxon>Arthropoda</taxon>
        <taxon>Hexapoda</taxon>
        <taxon>Insecta</taxon>
        <taxon>Pterygota</taxon>
        <taxon>Neoptera</taxon>
        <taxon>Paraneoptera</taxon>
        <taxon>Hemiptera</taxon>
        <taxon>Auchenorrhyncha</taxon>
        <taxon>Membracoidea</taxon>
        <taxon>Cicadellidae</taxon>
        <taxon>Cicadellinae</taxon>
        <taxon>Cicadellini</taxon>
        <taxon>Graphocephala</taxon>
    </lineage>
</organism>
<proteinExistence type="predicted"/>
<feature type="transmembrane region" description="Helical" evidence="5">
    <location>
        <begin position="253"/>
        <end position="274"/>
    </location>
</feature>
<protein>
    <recommendedName>
        <fullName evidence="7">Amino acid permease/ SLC12A domain-containing protein</fullName>
    </recommendedName>
</protein>